<keyword evidence="7" id="KW-1185">Reference proteome</keyword>
<dbReference type="PANTHER" id="PTHR46927">
    <property type="entry name" value="AGAP005574-PA"/>
    <property type="match status" value="1"/>
</dbReference>
<dbReference type="SMART" id="SM00692">
    <property type="entry name" value="DM3"/>
    <property type="match status" value="1"/>
</dbReference>
<dbReference type="InterPro" id="IPR052224">
    <property type="entry name" value="THAP_domain_protein"/>
</dbReference>
<dbReference type="RefSeq" id="XP_023380000.1">
    <property type="nucleotide sequence ID" value="XM_023524232.1"/>
</dbReference>
<evidence type="ECO:0000256" key="3">
    <source>
        <dbReference type="ARBA" id="ARBA00022833"/>
    </source>
</evidence>
<evidence type="ECO:0000256" key="4">
    <source>
        <dbReference type="ARBA" id="ARBA00023125"/>
    </source>
</evidence>
<keyword evidence="3" id="KW-0862">Zinc</keyword>
<name>A0A6P6BYM9_PTEVA</name>
<protein>
    <submittedName>
        <fullName evidence="8">LOW QUALITY PROTEIN: THAP domain-containing protein 8</fullName>
    </submittedName>
</protein>
<keyword evidence="4 5" id="KW-0238">DNA-binding</keyword>
<proteinExistence type="predicted"/>
<dbReference type="GO" id="GO:0008270">
    <property type="term" value="F:zinc ion binding"/>
    <property type="evidence" value="ECO:0007669"/>
    <property type="project" value="UniProtKB-KW"/>
</dbReference>
<dbReference type="GO" id="GO:0003677">
    <property type="term" value="F:DNA binding"/>
    <property type="evidence" value="ECO:0007669"/>
    <property type="project" value="UniProtKB-UniRule"/>
</dbReference>
<sequence length="257" mass="27755">MLKHCCAPNCSNSASRLGADNRPVSFYKYPLKDGPQLQAWLRHMGCEHWVPSCHQHLCSEHFTPSCSQWRCGIRYLRVDAVPSIFSGAPTVKEASFLSLGPAVRAPGPMHPVMLGPASGHLEATAAKFLFPLIISQAPAGPRPGVPAKHPQAGLGSALGVLQQQQAQRLQQCQERQRVQLRALEELAQQLCRESLVAQACGGLLHRVTTAQLFGPEESQVFTIICGEPDIVVVLAQGPAPPILDAKPELLDTQITSA</sequence>
<evidence type="ECO:0000313" key="8">
    <source>
        <dbReference type="RefSeq" id="XP_023380000.1"/>
    </source>
</evidence>
<dbReference type="PANTHER" id="PTHR46927:SF2">
    <property type="entry name" value="THAP DOMAIN-CONTAINING PROTEIN 8"/>
    <property type="match status" value="1"/>
</dbReference>
<evidence type="ECO:0000259" key="6">
    <source>
        <dbReference type="PROSITE" id="PS50950"/>
    </source>
</evidence>
<evidence type="ECO:0000256" key="5">
    <source>
        <dbReference type="PROSITE-ProRule" id="PRU00309"/>
    </source>
</evidence>
<evidence type="ECO:0000256" key="2">
    <source>
        <dbReference type="ARBA" id="ARBA00022771"/>
    </source>
</evidence>
<evidence type="ECO:0000313" key="7">
    <source>
        <dbReference type="Proteomes" id="UP000515202"/>
    </source>
</evidence>
<keyword evidence="1" id="KW-0479">Metal-binding</keyword>
<gene>
    <name evidence="8" type="primary">THAP8</name>
</gene>
<dbReference type="SUPFAM" id="SSF57716">
    <property type="entry name" value="Glucocorticoid receptor-like (DNA-binding domain)"/>
    <property type="match status" value="1"/>
</dbReference>
<evidence type="ECO:0000256" key="1">
    <source>
        <dbReference type="ARBA" id="ARBA00022723"/>
    </source>
</evidence>
<dbReference type="CTD" id="199745"/>
<dbReference type="KEGG" id="pvp:105306670"/>
<dbReference type="Proteomes" id="UP000515202">
    <property type="component" value="Unplaced"/>
</dbReference>
<accession>A0A6P6BYM9</accession>
<dbReference type="SMART" id="SM00980">
    <property type="entry name" value="THAP"/>
    <property type="match status" value="1"/>
</dbReference>
<feature type="domain" description="THAP-type" evidence="6">
    <location>
        <begin position="1"/>
        <end position="85"/>
    </location>
</feature>
<reference evidence="8" key="1">
    <citation type="submission" date="2025-08" db="UniProtKB">
        <authorList>
            <consortium name="RefSeq"/>
        </authorList>
    </citation>
    <scope>IDENTIFICATION</scope>
    <source>
        <tissue evidence="8">Kidney</tissue>
    </source>
</reference>
<dbReference type="OrthoDB" id="5982876at2759"/>
<keyword evidence="2 5" id="KW-0863">Zinc-finger</keyword>
<dbReference type="InterPro" id="IPR006612">
    <property type="entry name" value="THAP_Znf"/>
</dbReference>
<dbReference type="AlphaFoldDB" id="A0A6P6BYM9"/>
<dbReference type="Pfam" id="PF05485">
    <property type="entry name" value="THAP"/>
    <property type="match status" value="1"/>
</dbReference>
<organism evidence="7 8">
    <name type="scientific">Pteropus vampyrus</name>
    <name type="common">Large flying fox</name>
    <dbReference type="NCBI Taxonomy" id="132908"/>
    <lineage>
        <taxon>Eukaryota</taxon>
        <taxon>Metazoa</taxon>
        <taxon>Chordata</taxon>
        <taxon>Craniata</taxon>
        <taxon>Vertebrata</taxon>
        <taxon>Euteleostomi</taxon>
        <taxon>Mammalia</taxon>
        <taxon>Eutheria</taxon>
        <taxon>Laurasiatheria</taxon>
        <taxon>Chiroptera</taxon>
        <taxon>Yinpterochiroptera</taxon>
        <taxon>Pteropodoidea</taxon>
        <taxon>Pteropodidae</taxon>
        <taxon>Pteropodinae</taxon>
        <taxon>Pteropus</taxon>
    </lineage>
</organism>
<dbReference type="PROSITE" id="PS50950">
    <property type="entry name" value="ZF_THAP"/>
    <property type="match status" value="1"/>
</dbReference>
<dbReference type="GeneID" id="105306670"/>